<dbReference type="Pfam" id="PF03466">
    <property type="entry name" value="LysR_substrate"/>
    <property type="match status" value="1"/>
</dbReference>
<gene>
    <name evidence="6" type="ORF">ADINL_2093</name>
</gene>
<sequence>MKEINLNSLKSLMVFKTLYESDTATRAAKALGLTQSGVSRSLAQLEENIGMPLFMRHKNRLIKLPEADELYQEIMQLMGNLDEMKHTIVALREFGVSRMRLASAPALGFAFIPEAIARILRINPKYSIYFDIMPSPDVVRAIESGHFDAGFVTLPINSERLIVDELFEVEAVCLVPANHPLASAEQIEITDFRNQHLVIPNQPNLAADQVLRLISQHKIRIAGKTEANIAAICSLVANGVGLSLINPITAYDTVAVQRDIVVKPFRPALHYRFGLAYRRSWADTQLIHLLKENLPETPRYLGPTPG</sequence>
<dbReference type="OrthoDB" id="6624490at2"/>
<keyword evidence="2" id="KW-0805">Transcription regulation</keyword>
<dbReference type="PRINTS" id="PR00039">
    <property type="entry name" value="HTHLYSR"/>
</dbReference>
<dbReference type="EMBL" id="JMSZ01000032">
    <property type="protein sequence ID" value="KDE38964.1"/>
    <property type="molecule type" value="Genomic_DNA"/>
</dbReference>
<dbReference type="Proteomes" id="UP000027318">
    <property type="component" value="Unassembled WGS sequence"/>
</dbReference>
<accession>A0A063XZV1</accession>
<comment type="caution">
    <text evidence="6">The sequence shown here is derived from an EMBL/GenBank/DDBJ whole genome shotgun (WGS) entry which is preliminary data.</text>
</comment>
<evidence type="ECO:0000256" key="4">
    <source>
        <dbReference type="ARBA" id="ARBA00023163"/>
    </source>
</evidence>
<dbReference type="PATRIC" id="fig|267850.7.peg.2061"/>
<keyword evidence="4" id="KW-0804">Transcription</keyword>
<dbReference type="GO" id="GO:0003700">
    <property type="term" value="F:DNA-binding transcription factor activity"/>
    <property type="evidence" value="ECO:0007669"/>
    <property type="project" value="InterPro"/>
</dbReference>
<dbReference type="PANTHER" id="PTHR30427">
    <property type="entry name" value="TRANSCRIPTIONAL ACTIVATOR PROTEIN LYSR"/>
    <property type="match status" value="1"/>
</dbReference>
<dbReference type="Pfam" id="PF00126">
    <property type="entry name" value="HTH_1"/>
    <property type="match status" value="1"/>
</dbReference>
<organism evidence="6 7">
    <name type="scientific">Nitrincola lacisaponensis</name>
    <dbReference type="NCBI Taxonomy" id="267850"/>
    <lineage>
        <taxon>Bacteria</taxon>
        <taxon>Pseudomonadati</taxon>
        <taxon>Pseudomonadota</taxon>
        <taxon>Gammaproteobacteria</taxon>
        <taxon>Oceanospirillales</taxon>
        <taxon>Oceanospirillaceae</taxon>
        <taxon>Nitrincola</taxon>
    </lineage>
</organism>
<dbReference type="InterPro" id="IPR036388">
    <property type="entry name" value="WH-like_DNA-bd_sf"/>
</dbReference>
<dbReference type="AlphaFoldDB" id="A0A063XZV1"/>
<dbReference type="InterPro" id="IPR005119">
    <property type="entry name" value="LysR_subst-bd"/>
</dbReference>
<dbReference type="InterPro" id="IPR036390">
    <property type="entry name" value="WH_DNA-bd_sf"/>
</dbReference>
<reference evidence="6 7" key="1">
    <citation type="journal article" date="2005" name="Int. J. Syst. Evol. Microbiol.">
        <title>Nitrincola lacisaponensis gen. nov., sp. nov., a novel alkaliphilic bacterium isolated from an alkaline, saline lake.</title>
        <authorList>
            <person name="Dimitriu P.A."/>
            <person name="Shukla S.K."/>
            <person name="Conradt J."/>
            <person name="Marquez M.C."/>
            <person name="Ventosa A."/>
            <person name="Maglia A."/>
            <person name="Peyton B.M."/>
            <person name="Pinkart H.C."/>
            <person name="Mormile M.R."/>
        </authorList>
    </citation>
    <scope>NUCLEOTIDE SEQUENCE [LARGE SCALE GENOMIC DNA]</scope>
    <source>
        <strain evidence="6 7">4CA</strain>
    </source>
</reference>
<dbReference type="STRING" id="267850.ADINL_2093"/>
<dbReference type="SUPFAM" id="SSF46785">
    <property type="entry name" value="Winged helix' DNA-binding domain"/>
    <property type="match status" value="1"/>
</dbReference>
<protein>
    <submittedName>
        <fullName evidence="6">LysR-family transcriptional regulator</fullName>
    </submittedName>
</protein>
<evidence type="ECO:0000313" key="7">
    <source>
        <dbReference type="Proteomes" id="UP000027318"/>
    </source>
</evidence>
<evidence type="ECO:0000256" key="2">
    <source>
        <dbReference type="ARBA" id="ARBA00023015"/>
    </source>
</evidence>
<evidence type="ECO:0000313" key="6">
    <source>
        <dbReference type="EMBL" id="KDE38964.1"/>
    </source>
</evidence>
<evidence type="ECO:0000256" key="1">
    <source>
        <dbReference type="ARBA" id="ARBA00009437"/>
    </source>
</evidence>
<dbReference type="Gene3D" id="1.10.10.10">
    <property type="entry name" value="Winged helix-like DNA-binding domain superfamily/Winged helix DNA-binding domain"/>
    <property type="match status" value="1"/>
</dbReference>
<dbReference type="GO" id="GO:0010628">
    <property type="term" value="P:positive regulation of gene expression"/>
    <property type="evidence" value="ECO:0007669"/>
    <property type="project" value="TreeGrafter"/>
</dbReference>
<proteinExistence type="inferred from homology"/>
<dbReference type="PROSITE" id="PS50931">
    <property type="entry name" value="HTH_LYSR"/>
    <property type="match status" value="1"/>
</dbReference>
<keyword evidence="3" id="KW-0238">DNA-binding</keyword>
<dbReference type="GO" id="GO:0043565">
    <property type="term" value="F:sequence-specific DNA binding"/>
    <property type="evidence" value="ECO:0007669"/>
    <property type="project" value="TreeGrafter"/>
</dbReference>
<feature type="domain" description="HTH lysR-type" evidence="5">
    <location>
        <begin position="7"/>
        <end position="64"/>
    </location>
</feature>
<dbReference type="InterPro" id="IPR000847">
    <property type="entry name" value="LysR_HTH_N"/>
</dbReference>
<keyword evidence="7" id="KW-1185">Reference proteome</keyword>
<dbReference type="SUPFAM" id="SSF53850">
    <property type="entry name" value="Periplasmic binding protein-like II"/>
    <property type="match status" value="1"/>
</dbReference>
<dbReference type="PANTHER" id="PTHR30427:SF1">
    <property type="entry name" value="TRANSCRIPTIONAL ACTIVATOR PROTEIN LYSR"/>
    <property type="match status" value="1"/>
</dbReference>
<evidence type="ECO:0000256" key="3">
    <source>
        <dbReference type="ARBA" id="ARBA00023125"/>
    </source>
</evidence>
<name>A0A063XZV1_9GAMM</name>
<evidence type="ECO:0000259" key="5">
    <source>
        <dbReference type="PROSITE" id="PS50931"/>
    </source>
</evidence>
<dbReference type="Gene3D" id="3.40.190.10">
    <property type="entry name" value="Periplasmic binding protein-like II"/>
    <property type="match status" value="2"/>
</dbReference>
<comment type="similarity">
    <text evidence="1">Belongs to the LysR transcriptional regulatory family.</text>
</comment>